<proteinExistence type="predicted"/>
<sequence>MSKKLIRNSTAEFLIFTAQEGKKSIEARFEDETIWLSQKLMGELFEVSISTINYHLKEIYKSGEIEEGRTIRNFRIVQLEGKRQVERLVDFYNLDAIISVGYRVNSLRATQFRQWATNVLRNFAIKGFVLDKTRLENGNYLGKDYFEELLAEIREIRLSEFDYDISTSWPHIDRKGIPISYVLVAEKHSQ</sequence>
<dbReference type="PANTHER" id="PTHR35810:SF1">
    <property type="entry name" value="CYTOPLASMIC PROTEIN"/>
    <property type="match status" value="1"/>
</dbReference>
<reference evidence="1 2" key="1">
    <citation type="submission" date="2020-08" db="EMBL/GenBank/DDBJ databases">
        <title>Bridging the membrane lipid divide: bacteria of the FCB group superphylum have the potential to synthesize archaeal ether lipids.</title>
        <authorList>
            <person name="Villanueva L."/>
            <person name="Von Meijenfeldt F.A.B."/>
            <person name="Westbye A.B."/>
            <person name="Yadav S."/>
            <person name="Hopmans E.C."/>
            <person name="Dutilh B.E."/>
            <person name="Sinninghe Damste J.S."/>
        </authorList>
    </citation>
    <scope>NUCLEOTIDE SEQUENCE [LARGE SCALE GENOMIC DNA]</scope>
    <source>
        <strain evidence="1">NIOZ-UU36</strain>
    </source>
</reference>
<dbReference type="EMBL" id="JACNJN010000189">
    <property type="protein sequence ID" value="MBC8336758.1"/>
    <property type="molecule type" value="Genomic_DNA"/>
</dbReference>
<dbReference type="Proteomes" id="UP000614469">
    <property type="component" value="Unassembled WGS sequence"/>
</dbReference>
<organism evidence="1 2">
    <name type="scientific">Candidatus Desulfolinea nitratireducens</name>
    <dbReference type="NCBI Taxonomy" id="2841698"/>
    <lineage>
        <taxon>Bacteria</taxon>
        <taxon>Bacillati</taxon>
        <taxon>Chloroflexota</taxon>
        <taxon>Anaerolineae</taxon>
        <taxon>Anaerolineales</taxon>
        <taxon>Anaerolineales incertae sedis</taxon>
        <taxon>Candidatus Desulfolinea</taxon>
    </lineage>
</organism>
<name>A0A8J6NI76_9CHLR</name>
<accession>A0A8J6NI76</accession>
<dbReference type="Pfam" id="PF13310">
    <property type="entry name" value="Virulence_RhuM"/>
    <property type="match status" value="1"/>
</dbReference>
<dbReference type="AlphaFoldDB" id="A0A8J6NI76"/>
<dbReference type="PANTHER" id="PTHR35810">
    <property type="entry name" value="CYTOPLASMIC PROTEIN-RELATED"/>
    <property type="match status" value="1"/>
</dbReference>
<evidence type="ECO:0000313" key="1">
    <source>
        <dbReference type="EMBL" id="MBC8336758.1"/>
    </source>
</evidence>
<dbReference type="InterPro" id="IPR011204">
    <property type="entry name" value="Virulence_RhuM-like"/>
</dbReference>
<protein>
    <submittedName>
        <fullName evidence="1">Virulence RhuM family protein</fullName>
    </submittedName>
</protein>
<evidence type="ECO:0000313" key="2">
    <source>
        <dbReference type="Proteomes" id="UP000614469"/>
    </source>
</evidence>
<gene>
    <name evidence="1" type="ORF">H8E29_15960</name>
</gene>
<comment type="caution">
    <text evidence="1">The sequence shown here is derived from an EMBL/GenBank/DDBJ whole genome shotgun (WGS) entry which is preliminary data.</text>
</comment>